<dbReference type="GO" id="GO:0030246">
    <property type="term" value="F:carbohydrate binding"/>
    <property type="evidence" value="ECO:0007669"/>
    <property type="project" value="InterPro"/>
</dbReference>
<keyword evidence="1" id="KW-1133">Transmembrane helix</keyword>
<accession>A0A1F6WUU6</accession>
<keyword evidence="1" id="KW-0812">Transmembrane</keyword>
<reference evidence="2 3" key="1">
    <citation type="journal article" date="2016" name="Nat. Commun.">
        <title>Thousands of microbial genomes shed light on interconnected biogeochemical processes in an aquifer system.</title>
        <authorList>
            <person name="Anantharaman K."/>
            <person name="Brown C.T."/>
            <person name="Hug L.A."/>
            <person name="Sharon I."/>
            <person name="Castelle C.J."/>
            <person name="Probst A.J."/>
            <person name="Thomas B.C."/>
            <person name="Singh A."/>
            <person name="Wilkins M.J."/>
            <person name="Karaoz U."/>
            <person name="Brodie E.L."/>
            <person name="Williams K.H."/>
            <person name="Hubbard S.S."/>
            <person name="Banfield J.F."/>
        </authorList>
    </citation>
    <scope>NUCLEOTIDE SEQUENCE [LARGE SCALE GENOMIC DNA]</scope>
</reference>
<dbReference type="SUPFAM" id="SSF49452">
    <property type="entry name" value="Starch-binding domain-like"/>
    <property type="match status" value="1"/>
</dbReference>
<keyword evidence="1" id="KW-0472">Membrane</keyword>
<name>A0A1F6WUU6_9BACT</name>
<protein>
    <submittedName>
        <fullName evidence="2">Uncharacterized protein</fullName>
    </submittedName>
</protein>
<dbReference type="AlphaFoldDB" id="A0A1F6WUU6"/>
<dbReference type="EMBL" id="MFUY01000026">
    <property type="protein sequence ID" value="OGI85651.1"/>
    <property type="molecule type" value="Genomic_DNA"/>
</dbReference>
<organism evidence="2 3">
    <name type="scientific">Candidatus Nomurabacteria bacterium RIFCSPLOWO2_01_FULL_41_12</name>
    <dbReference type="NCBI Taxonomy" id="1801774"/>
    <lineage>
        <taxon>Bacteria</taxon>
        <taxon>Candidatus Nomuraibacteriota</taxon>
    </lineage>
</organism>
<evidence type="ECO:0000313" key="2">
    <source>
        <dbReference type="EMBL" id="OGI85651.1"/>
    </source>
</evidence>
<sequence>MQKGFLNFYMIGIIVVGMMLSTFSYYVFKKNSVSEIPNGTINVEKKEELPVSETEKIQEINKLSQDITPVPKDTSSYTFTIKGYVYDASNAPAMTSGTPMTGIVIRGTGPKTVTTQTKSNGSYTLSFINAPVGTYDVCVAVPSGYRINPTSGCESVTVRLSEKYDKTLELTVNGNVALHWTAINFNLMREQP</sequence>
<feature type="transmembrane region" description="Helical" evidence="1">
    <location>
        <begin position="6"/>
        <end position="28"/>
    </location>
</feature>
<dbReference type="Gene3D" id="2.60.40.10">
    <property type="entry name" value="Immunoglobulins"/>
    <property type="match status" value="1"/>
</dbReference>
<proteinExistence type="predicted"/>
<dbReference type="InterPro" id="IPR013784">
    <property type="entry name" value="Carb-bd-like_fold"/>
</dbReference>
<gene>
    <name evidence="2" type="ORF">A3A05_01405</name>
</gene>
<evidence type="ECO:0000256" key="1">
    <source>
        <dbReference type="SAM" id="Phobius"/>
    </source>
</evidence>
<comment type="caution">
    <text evidence="2">The sequence shown here is derived from an EMBL/GenBank/DDBJ whole genome shotgun (WGS) entry which is preliminary data.</text>
</comment>
<evidence type="ECO:0000313" key="3">
    <source>
        <dbReference type="Proteomes" id="UP000176187"/>
    </source>
</evidence>
<dbReference type="Proteomes" id="UP000176187">
    <property type="component" value="Unassembled WGS sequence"/>
</dbReference>
<dbReference type="InterPro" id="IPR013783">
    <property type="entry name" value="Ig-like_fold"/>
</dbReference>